<dbReference type="HOGENOM" id="CLU_1160945_0_0_1"/>
<name>A0A067MAZ9_BOTB1</name>
<feature type="region of interest" description="Disordered" evidence="1">
    <location>
        <begin position="150"/>
        <end position="193"/>
    </location>
</feature>
<feature type="compositionally biased region" description="Basic residues" evidence="1">
    <location>
        <begin position="15"/>
        <end position="25"/>
    </location>
</feature>
<reference evidence="3" key="1">
    <citation type="journal article" date="2014" name="Proc. Natl. Acad. Sci. U.S.A.">
        <title>Extensive sampling of basidiomycete genomes demonstrates inadequacy of the white-rot/brown-rot paradigm for wood decay fungi.</title>
        <authorList>
            <person name="Riley R."/>
            <person name="Salamov A.A."/>
            <person name="Brown D.W."/>
            <person name="Nagy L.G."/>
            <person name="Floudas D."/>
            <person name="Held B.W."/>
            <person name="Levasseur A."/>
            <person name="Lombard V."/>
            <person name="Morin E."/>
            <person name="Otillar R."/>
            <person name="Lindquist E.A."/>
            <person name="Sun H."/>
            <person name="LaButti K.M."/>
            <person name="Schmutz J."/>
            <person name="Jabbour D."/>
            <person name="Luo H."/>
            <person name="Baker S.E."/>
            <person name="Pisabarro A.G."/>
            <person name="Walton J.D."/>
            <person name="Blanchette R.A."/>
            <person name="Henrissat B."/>
            <person name="Martin F."/>
            <person name="Cullen D."/>
            <person name="Hibbett D.S."/>
            <person name="Grigoriev I.V."/>
        </authorList>
    </citation>
    <scope>NUCLEOTIDE SEQUENCE [LARGE SCALE GENOMIC DNA]</scope>
    <source>
        <strain evidence="3">FD-172 SS1</strain>
    </source>
</reference>
<feature type="region of interest" description="Disordered" evidence="1">
    <location>
        <begin position="1"/>
        <end position="25"/>
    </location>
</feature>
<keyword evidence="3" id="KW-1185">Reference proteome</keyword>
<gene>
    <name evidence="2" type="ORF">BOTBODRAFT_409827</name>
</gene>
<proteinExistence type="predicted"/>
<sequence>MPKRYQPATSEAGQKKKRVKVARSRRVQSEYMRIYKHHPLHALSLYRDFTKRTTTRAAEPVHALYEGAVNIPRSSRPARTATTKGKEKAAAIARNEATDGNDSDTSLFRPPSDESDHDDPAEDEEDAASVDISDNGESFRALLDVASKSSKAPIDSMLGPSQSLGDAVSGPSQALTDAAAPVAKTPKKNKSTTRFGKPAMIAFLKAAKELYGREELRRWGAGASVAAAEASVVAAEHNR</sequence>
<dbReference type="AlphaFoldDB" id="A0A067MAZ9"/>
<dbReference type="EMBL" id="KL198048">
    <property type="protein sequence ID" value="KDQ12754.1"/>
    <property type="molecule type" value="Genomic_DNA"/>
</dbReference>
<evidence type="ECO:0000313" key="3">
    <source>
        <dbReference type="Proteomes" id="UP000027195"/>
    </source>
</evidence>
<feature type="region of interest" description="Disordered" evidence="1">
    <location>
        <begin position="71"/>
        <end position="135"/>
    </location>
</feature>
<organism evidence="2 3">
    <name type="scientific">Botryobasidium botryosum (strain FD-172 SS1)</name>
    <dbReference type="NCBI Taxonomy" id="930990"/>
    <lineage>
        <taxon>Eukaryota</taxon>
        <taxon>Fungi</taxon>
        <taxon>Dikarya</taxon>
        <taxon>Basidiomycota</taxon>
        <taxon>Agaricomycotina</taxon>
        <taxon>Agaricomycetes</taxon>
        <taxon>Cantharellales</taxon>
        <taxon>Botryobasidiaceae</taxon>
        <taxon>Botryobasidium</taxon>
    </lineage>
</organism>
<feature type="compositionally biased region" description="Acidic residues" evidence="1">
    <location>
        <begin position="113"/>
        <end position="128"/>
    </location>
</feature>
<protein>
    <submittedName>
        <fullName evidence="2">Uncharacterized protein</fullName>
    </submittedName>
</protein>
<evidence type="ECO:0000313" key="2">
    <source>
        <dbReference type="EMBL" id="KDQ12754.1"/>
    </source>
</evidence>
<evidence type="ECO:0000256" key="1">
    <source>
        <dbReference type="SAM" id="MobiDB-lite"/>
    </source>
</evidence>
<accession>A0A067MAZ9</accession>
<feature type="compositionally biased region" description="Polar residues" evidence="1">
    <location>
        <begin position="159"/>
        <end position="175"/>
    </location>
</feature>
<dbReference type="InParanoid" id="A0A067MAZ9"/>
<dbReference type="Proteomes" id="UP000027195">
    <property type="component" value="Unassembled WGS sequence"/>
</dbReference>